<organism evidence="1 2">
    <name type="scientific">Brachyspira pilosicoli (strain ATCC BAA-1826 / 95/1000)</name>
    <dbReference type="NCBI Taxonomy" id="759914"/>
    <lineage>
        <taxon>Bacteria</taxon>
        <taxon>Pseudomonadati</taxon>
        <taxon>Spirochaetota</taxon>
        <taxon>Spirochaetia</taxon>
        <taxon>Brachyspirales</taxon>
        <taxon>Brachyspiraceae</taxon>
        <taxon>Brachyspira</taxon>
    </lineage>
</organism>
<evidence type="ECO:0000313" key="1">
    <source>
        <dbReference type="EMBL" id="ADK31299.1"/>
    </source>
</evidence>
<dbReference type="RefSeq" id="WP_013244250.1">
    <property type="nucleotide sequence ID" value="NC_014330.1"/>
</dbReference>
<sequence>MSIIEEINELHENDEHEKIIEIITAIPKEQRDTELFSLLARAYNNIEKYDEALDNLMYIREERIEDASWNYRIGYAYFYKGDKENAGIYFKKSYDLNNEYTDAYNFYMLCSEDKDDGINFEERVNRFWKWFEENEKVISDYIDKKSDMSSDEIIEFVSNGVGLISNNLQFNFGGNYEFTFTIEGKEYLFYLNPRIVAAMPEKLKSKWKFFPYMQKQDIANSNFRMYNKDLKFNEILVLAEYDKYTNFFNLKFYNKQLNELEEDYAYKIFSIMLEHAVGENILKLYLLGDVEKVDKKLDGMIELIKLYDFIMDILKNKNKEVIEDPINSYTAYECNPADNFFREDIFMGSTCYRELIDDYANFNVETIVNISKMGARAVYLAYEFSDNEDNDFEDENIDKKLFDENYKISDELESVMGEKGSGKEIGIVLGNAHGITGGYIDLLLYNQDEFIKRAEEVLKKYNYKFMLFRFRQYSEVIKTFND</sequence>
<dbReference type="eggNOG" id="COG0457">
    <property type="taxonomic scope" value="Bacteria"/>
</dbReference>
<gene>
    <name evidence="1" type="ordered locus">BP951000_1311</name>
</gene>
<accession>D8IDS6</accession>
<dbReference type="Gene3D" id="1.25.40.10">
    <property type="entry name" value="Tetratricopeptide repeat domain"/>
    <property type="match status" value="1"/>
</dbReference>
<dbReference type="AlphaFoldDB" id="D8IDS6"/>
<dbReference type="STRING" id="759914.BP951000_1311"/>
<dbReference type="InParanoid" id="D8IDS6"/>
<dbReference type="HOGENOM" id="CLU_042374_0_0_12"/>
<proteinExistence type="predicted"/>
<dbReference type="GeneID" id="56439876"/>
<name>D8IDS6_BRAP9</name>
<dbReference type="KEGG" id="bpo:BP951000_1311"/>
<dbReference type="Proteomes" id="UP000000332">
    <property type="component" value="Chromosome"/>
</dbReference>
<reference evidence="1 2" key="1">
    <citation type="journal article" date="2010" name="PLoS ONE">
        <title>The complete genome sequence of the pathogenic intestinal spirochete Brachyspira pilosicoli and comparison with other Brachyspira genomes.</title>
        <authorList>
            <person name="Wanchanthuek P."/>
            <person name="Bellgard M.I."/>
            <person name="La T."/>
            <person name="Ryan K."/>
            <person name="Moolhuijzen P."/>
            <person name="Chapman B."/>
            <person name="Black M."/>
            <person name="Schibeci D."/>
            <person name="Hunter A."/>
            <person name="Barrero R."/>
            <person name="Phillips N.D."/>
            <person name="Hampson D.J."/>
        </authorList>
    </citation>
    <scope>NUCLEOTIDE SEQUENCE [LARGE SCALE GENOMIC DNA]</scope>
    <source>
        <strain evidence="2">ATCC BAA-1826 / 95/1000</strain>
    </source>
</reference>
<dbReference type="EMBL" id="CP002025">
    <property type="protein sequence ID" value="ADK31299.1"/>
    <property type="molecule type" value="Genomic_DNA"/>
</dbReference>
<protein>
    <submittedName>
        <fullName evidence="1">Uncharacterized protein</fullName>
    </submittedName>
</protein>
<dbReference type="InterPro" id="IPR011990">
    <property type="entry name" value="TPR-like_helical_dom_sf"/>
</dbReference>
<evidence type="ECO:0000313" key="2">
    <source>
        <dbReference type="Proteomes" id="UP000000332"/>
    </source>
</evidence>
<keyword evidence="2" id="KW-1185">Reference proteome</keyword>
<dbReference type="SUPFAM" id="SSF48452">
    <property type="entry name" value="TPR-like"/>
    <property type="match status" value="1"/>
</dbReference>